<comment type="caution">
    <text evidence="1">The sequence shown here is derived from an EMBL/GenBank/DDBJ whole genome shotgun (WGS) entry which is preliminary data.</text>
</comment>
<sequence length="91" mass="10584">MKNMKTFRITFTDCDDFASYVLDSLAALGYEVTEDLNEFLSINLPIGEDLYSLEKLPKTADNYAQFGTVRSWLYDLYENKLKNNLITNKMH</sequence>
<organism evidence="1 2">
    <name type="scientific">Elizabethkingia miricola</name>
    <name type="common">Chryseobacterium miricola</name>
    <dbReference type="NCBI Taxonomy" id="172045"/>
    <lineage>
        <taxon>Bacteria</taxon>
        <taxon>Pseudomonadati</taxon>
        <taxon>Bacteroidota</taxon>
        <taxon>Flavobacteriia</taxon>
        <taxon>Flavobacteriales</taxon>
        <taxon>Weeksellaceae</taxon>
        <taxon>Elizabethkingia</taxon>
    </lineage>
</organism>
<dbReference type="Proteomes" id="UP001239265">
    <property type="component" value="Unassembled WGS sequence"/>
</dbReference>
<gene>
    <name evidence="1" type="ORF">QT385_06965</name>
</gene>
<dbReference type="AlphaFoldDB" id="A0ABD5B4N6"/>
<dbReference type="EMBL" id="JAUCQJ010000002">
    <property type="protein sequence ID" value="MDQ8748372.1"/>
    <property type="molecule type" value="Genomic_DNA"/>
</dbReference>
<evidence type="ECO:0000313" key="1">
    <source>
        <dbReference type="EMBL" id="MDQ8748372.1"/>
    </source>
</evidence>
<accession>A0ABD5B4N6</accession>
<dbReference type="RefSeq" id="WP_309046320.1">
    <property type="nucleotide sequence ID" value="NZ_JAUCQJ010000002.1"/>
</dbReference>
<protein>
    <submittedName>
        <fullName evidence="1">Uncharacterized protein</fullName>
    </submittedName>
</protein>
<name>A0ABD5B4N6_ELIMR</name>
<proteinExistence type="predicted"/>
<evidence type="ECO:0000313" key="2">
    <source>
        <dbReference type="Proteomes" id="UP001239265"/>
    </source>
</evidence>
<reference evidence="1 2" key="1">
    <citation type="submission" date="2023-06" db="EMBL/GenBank/DDBJ databases">
        <title>Nosocomial Elizabethkingia miricola genome.</title>
        <authorList>
            <person name="Morgado S."/>
            <person name="Fonseca E."/>
            <person name="Freitas F."/>
            <person name="Vicente A.C."/>
        </authorList>
    </citation>
    <scope>NUCLEOTIDE SEQUENCE [LARGE SCALE GENOMIC DNA]</scope>
    <source>
        <strain evidence="1 2">EM15</strain>
    </source>
</reference>